<evidence type="ECO:0000256" key="4">
    <source>
        <dbReference type="ARBA" id="ARBA00022695"/>
    </source>
</evidence>
<evidence type="ECO:0000256" key="6">
    <source>
        <dbReference type="ARBA" id="ARBA00022741"/>
    </source>
</evidence>
<protein>
    <submittedName>
        <fullName evidence="14">tRNA nucleotidyl transferase</fullName>
    </submittedName>
</protein>
<evidence type="ECO:0000259" key="12">
    <source>
        <dbReference type="Pfam" id="PF01743"/>
    </source>
</evidence>
<evidence type="ECO:0000256" key="3">
    <source>
        <dbReference type="ARBA" id="ARBA00022694"/>
    </source>
</evidence>
<evidence type="ECO:0000256" key="5">
    <source>
        <dbReference type="ARBA" id="ARBA00022723"/>
    </source>
</evidence>
<feature type="domain" description="tRNA nucleotidyltransferase/poly(A) polymerase RNA and SrmB- binding" evidence="13">
    <location>
        <begin position="149"/>
        <end position="209"/>
    </location>
</feature>
<dbReference type="Pfam" id="PF01743">
    <property type="entry name" value="PolyA_pol"/>
    <property type="match status" value="1"/>
</dbReference>
<keyword evidence="9" id="KW-0460">Magnesium</keyword>
<dbReference type="InterPro" id="IPR050124">
    <property type="entry name" value="tRNA_CCA-adding_enzyme"/>
</dbReference>
<evidence type="ECO:0000256" key="11">
    <source>
        <dbReference type="RuleBase" id="RU003953"/>
    </source>
</evidence>
<keyword evidence="10 11" id="KW-0694">RNA-binding</keyword>
<dbReference type="PANTHER" id="PTHR47545">
    <property type="entry name" value="MULTIFUNCTIONAL CCA PROTEIN"/>
    <property type="match status" value="1"/>
</dbReference>
<dbReference type="Gene3D" id="3.30.460.10">
    <property type="entry name" value="Beta Polymerase, domain 2"/>
    <property type="match status" value="1"/>
</dbReference>
<name>A0A368C838_9GAMM</name>
<evidence type="ECO:0000256" key="7">
    <source>
        <dbReference type="ARBA" id="ARBA00022800"/>
    </source>
</evidence>
<keyword evidence="6" id="KW-0547">Nucleotide-binding</keyword>
<proteinExistence type="inferred from homology"/>
<dbReference type="EMBL" id="QOPI01000004">
    <property type="protein sequence ID" value="RCL45202.1"/>
    <property type="molecule type" value="Genomic_DNA"/>
</dbReference>
<keyword evidence="4" id="KW-0548">Nucleotidyltransferase</keyword>
<dbReference type="SUPFAM" id="SSF81301">
    <property type="entry name" value="Nucleotidyltransferase"/>
    <property type="match status" value="1"/>
</dbReference>
<dbReference type="GO" id="GO:0008033">
    <property type="term" value="P:tRNA processing"/>
    <property type="evidence" value="ECO:0007669"/>
    <property type="project" value="UniProtKB-KW"/>
</dbReference>
<accession>A0A368C838</accession>
<dbReference type="InterPro" id="IPR043519">
    <property type="entry name" value="NT_sf"/>
</dbReference>
<dbReference type="CDD" id="cd05398">
    <property type="entry name" value="NT_ClassII-CCAase"/>
    <property type="match status" value="1"/>
</dbReference>
<reference evidence="14 15" key="1">
    <citation type="journal article" date="2018" name="Microbiome">
        <title>Fine metagenomic profile of the Mediterranean stratified and mixed water columns revealed by assembly and recruitment.</title>
        <authorList>
            <person name="Haro-Moreno J.M."/>
            <person name="Lopez-Perez M."/>
            <person name="De La Torre J.R."/>
            <person name="Picazo A."/>
            <person name="Camacho A."/>
            <person name="Rodriguez-Valera F."/>
        </authorList>
    </citation>
    <scope>NUCLEOTIDE SEQUENCE [LARGE SCALE GENOMIC DNA]</scope>
    <source>
        <strain evidence="14">MED-G78</strain>
    </source>
</reference>
<keyword evidence="7" id="KW-0692">RNA repair</keyword>
<comment type="similarity">
    <text evidence="11">Belongs to the tRNA nucleotidyltransferase/poly(A) polymerase family.</text>
</comment>
<evidence type="ECO:0000256" key="9">
    <source>
        <dbReference type="ARBA" id="ARBA00022842"/>
    </source>
</evidence>
<dbReference type="Pfam" id="PF12627">
    <property type="entry name" value="PolyA_pol_RNAbd"/>
    <property type="match status" value="1"/>
</dbReference>
<dbReference type="GO" id="GO:0016779">
    <property type="term" value="F:nucleotidyltransferase activity"/>
    <property type="evidence" value="ECO:0007669"/>
    <property type="project" value="UniProtKB-KW"/>
</dbReference>
<keyword evidence="2 11" id="KW-0808">Transferase</keyword>
<dbReference type="PANTHER" id="PTHR47545:SF1">
    <property type="entry name" value="MULTIFUNCTIONAL CCA PROTEIN"/>
    <property type="match status" value="1"/>
</dbReference>
<dbReference type="InterPro" id="IPR032828">
    <property type="entry name" value="PolyA_RNA-bd"/>
</dbReference>
<dbReference type="GO" id="GO:0042245">
    <property type="term" value="P:RNA repair"/>
    <property type="evidence" value="ECO:0007669"/>
    <property type="project" value="UniProtKB-KW"/>
</dbReference>
<comment type="caution">
    <text evidence="14">The sequence shown here is derived from an EMBL/GenBank/DDBJ whole genome shotgun (WGS) entry which is preliminary data.</text>
</comment>
<comment type="cofactor">
    <cofactor evidence="1">
        <name>Mg(2+)</name>
        <dbReference type="ChEBI" id="CHEBI:18420"/>
    </cofactor>
</comment>
<dbReference type="GO" id="GO:0005524">
    <property type="term" value="F:ATP binding"/>
    <property type="evidence" value="ECO:0007669"/>
    <property type="project" value="UniProtKB-KW"/>
</dbReference>
<feature type="domain" description="Poly A polymerase head" evidence="12">
    <location>
        <begin position="3"/>
        <end position="121"/>
    </location>
</feature>
<dbReference type="GO" id="GO:0003723">
    <property type="term" value="F:RNA binding"/>
    <property type="evidence" value="ECO:0007669"/>
    <property type="project" value="UniProtKB-KW"/>
</dbReference>
<evidence type="ECO:0000259" key="13">
    <source>
        <dbReference type="Pfam" id="PF12627"/>
    </source>
</evidence>
<dbReference type="InterPro" id="IPR002646">
    <property type="entry name" value="PolA_pol_head_dom"/>
</dbReference>
<keyword evidence="3" id="KW-0819">tRNA processing</keyword>
<keyword evidence="8" id="KW-0067">ATP-binding</keyword>
<dbReference type="GO" id="GO:0046872">
    <property type="term" value="F:metal ion binding"/>
    <property type="evidence" value="ECO:0007669"/>
    <property type="project" value="UniProtKB-KW"/>
</dbReference>
<dbReference type="Proteomes" id="UP000252915">
    <property type="component" value="Unassembled WGS sequence"/>
</dbReference>
<keyword evidence="5" id="KW-0479">Metal-binding</keyword>
<gene>
    <name evidence="14" type="ORF">DBW92_01510</name>
</gene>
<evidence type="ECO:0000256" key="2">
    <source>
        <dbReference type="ARBA" id="ARBA00022679"/>
    </source>
</evidence>
<organism evidence="14 15">
    <name type="scientific">SAR86 cluster bacterium</name>
    <dbReference type="NCBI Taxonomy" id="2030880"/>
    <lineage>
        <taxon>Bacteria</taxon>
        <taxon>Pseudomonadati</taxon>
        <taxon>Pseudomonadota</taxon>
        <taxon>Gammaproteobacteria</taxon>
        <taxon>SAR86 cluster</taxon>
    </lineage>
</organism>
<evidence type="ECO:0000256" key="10">
    <source>
        <dbReference type="ARBA" id="ARBA00022884"/>
    </source>
</evidence>
<evidence type="ECO:0000313" key="14">
    <source>
        <dbReference type="EMBL" id="RCL45202.1"/>
    </source>
</evidence>
<evidence type="ECO:0000256" key="1">
    <source>
        <dbReference type="ARBA" id="ARBA00001946"/>
    </source>
</evidence>
<evidence type="ECO:0000256" key="8">
    <source>
        <dbReference type="ARBA" id="ARBA00022840"/>
    </source>
</evidence>
<dbReference type="AlphaFoldDB" id="A0A368C838"/>
<evidence type="ECO:0000313" key="15">
    <source>
        <dbReference type="Proteomes" id="UP000252915"/>
    </source>
</evidence>
<dbReference type="Gene3D" id="1.10.3090.10">
    <property type="entry name" value="cca-adding enzyme, domain 2"/>
    <property type="match status" value="1"/>
</dbReference>
<dbReference type="SUPFAM" id="SSF81891">
    <property type="entry name" value="Poly A polymerase C-terminal region-like"/>
    <property type="match status" value="1"/>
</dbReference>
<sequence length="340" mass="39100">MKIYQVGGSIRDELLGQAPKDKDWLVVGSSPEEMINKGFKPIGKDFPVFIHPDSKEEYALARTEKKSGYGYKGFTFYFGKDVTLEEDLSRRDFTINAIARDKDNNLIDPFDGIKDIESKTFRHVSDAFLEDPLRAIRIARFKTYPHLKDFVIAKTTEEMLTTISKSNELSKLSKDRIWIEIERSLQSKYASEFFKLLLNFNLITPWLERLTNPDCSDDNSAEIKWAELEAKNNFELGKNVPVPNNFKLYVGLLKSLIECEENLPENDLITCIEKLNFHRNEKEMIGLLNLKILSSNKDFIAKLASNVLAEDFTSLKEVSKNEVKNVKLHLIKKAIKNTYA</sequence>